<feature type="non-terminal residue" evidence="1">
    <location>
        <position position="1"/>
    </location>
</feature>
<gene>
    <name evidence="1" type="ORF">S06H3_10268</name>
</gene>
<protein>
    <submittedName>
        <fullName evidence="1">Uncharacterized protein</fullName>
    </submittedName>
</protein>
<dbReference type="EMBL" id="BARV01004724">
    <property type="protein sequence ID" value="GAI06434.1"/>
    <property type="molecule type" value="Genomic_DNA"/>
</dbReference>
<name>X1MJ89_9ZZZZ</name>
<proteinExistence type="predicted"/>
<sequence>ARFLPHLSYEFFKDMLAGLQSEQSVMAEQQRQAVIETPFPWLQEELAE</sequence>
<dbReference type="AlphaFoldDB" id="X1MJ89"/>
<organism evidence="1">
    <name type="scientific">marine sediment metagenome</name>
    <dbReference type="NCBI Taxonomy" id="412755"/>
    <lineage>
        <taxon>unclassified sequences</taxon>
        <taxon>metagenomes</taxon>
        <taxon>ecological metagenomes</taxon>
    </lineage>
</organism>
<reference evidence="1" key="1">
    <citation type="journal article" date="2014" name="Front. Microbiol.">
        <title>High frequency of phylogenetically diverse reductive dehalogenase-homologous genes in deep subseafloor sedimentary metagenomes.</title>
        <authorList>
            <person name="Kawai M."/>
            <person name="Futagami T."/>
            <person name="Toyoda A."/>
            <person name="Takaki Y."/>
            <person name="Nishi S."/>
            <person name="Hori S."/>
            <person name="Arai W."/>
            <person name="Tsubouchi T."/>
            <person name="Morono Y."/>
            <person name="Uchiyama I."/>
            <person name="Ito T."/>
            <person name="Fujiyama A."/>
            <person name="Inagaki F."/>
            <person name="Takami H."/>
        </authorList>
    </citation>
    <scope>NUCLEOTIDE SEQUENCE</scope>
    <source>
        <strain evidence="1">Expedition CK06-06</strain>
    </source>
</reference>
<evidence type="ECO:0000313" key="1">
    <source>
        <dbReference type="EMBL" id="GAI06434.1"/>
    </source>
</evidence>
<comment type="caution">
    <text evidence="1">The sequence shown here is derived from an EMBL/GenBank/DDBJ whole genome shotgun (WGS) entry which is preliminary data.</text>
</comment>
<accession>X1MJ89</accession>